<protein>
    <submittedName>
        <fullName evidence="2">Helix-turn-helix domain-containing protein</fullName>
    </submittedName>
</protein>
<dbReference type="RefSeq" id="WP_219539116.1">
    <property type="nucleotide sequence ID" value="NZ_JAHKRM010000054.1"/>
</dbReference>
<reference evidence="3" key="1">
    <citation type="journal article" date="2019" name="Int. J. Syst. Evol. Microbiol.">
        <title>The Global Catalogue of Microorganisms (GCM) 10K type strain sequencing project: providing services to taxonomists for standard genome sequencing and annotation.</title>
        <authorList>
            <consortium name="The Broad Institute Genomics Platform"/>
            <consortium name="The Broad Institute Genome Sequencing Center for Infectious Disease"/>
            <person name="Wu L."/>
            <person name="Ma J."/>
        </authorList>
    </citation>
    <scope>NUCLEOTIDE SEQUENCE [LARGE SCALE GENOMIC DNA]</scope>
    <source>
        <strain evidence="3">CGMCC 1.15399</strain>
    </source>
</reference>
<gene>
    <name evidence="2" type="ORF">ACFSJ0_62640</name>
</gene>
<dbReference type="EMBL" id="JBHUCM010000082">
    <property type="protein sequence ID" value="MFD1547732.1"/>
    <property type="molecule type" value="Genomic_DNA"/>
</dbReference>
<dbReference type="CDD" id="cd00093">
    <property type="entry name" value="HTH_XRE"/>
    <property type="match status" value="1"/>
</dbReference>
<feature type="domain" description="HTH cro/C1-type" evidence="1">
    <location>
        <begin position="20"/>
        <end position="74"/>
    </location>
</feature>
<evidence type="ECO:0000313" key="3">
    <source>
        <dbReference type="Proteomes" id="UP001597097"/>
    </source>
</evidence>
<dbReference type="Pfam" id="PF13560">
    <property type="entry name" value="HTH_31"/>
    <property type="match status" value="1"/>
</dbReference>
<dbReference type="Pfam" id="PF19054">
    <property type="entry name" value="DUF5753"/>
    <property type="match status" value="1"/>
</dbReference>
<dbReference type="Proteomes" id="UP001597097">
    <property type="component" value="Unassembled WGS sequence"/>
</dbReference>
<comment type="caution">
    <text evidence="2">The sequence shown here is derived from an EMBL/GenBank/DDBJ whole genome shotgun (WGS) entry which is preliminary data.</text>
</comment>
<dbReference type="InterPro" id="IPR001387">
    <property type="entry name" value="Cro/C1-type_HTH"/>
</dbReference>
<sequence>MMSARGTEPRNQREYLGAELRKLRERAGLSGREVAAHLEIAQTSVSRIERGLKVPTQDEITKWAALTGAAPDVQTRMGQLAEAAYTEVATWRTALRDGTHLQDRIGNLEEQARVLRHFETIVVPGLLQTPEYARRVIQLADVTGTQDHEAALARRLQRQDVLYDSDRRFEFLITEGALRARPPGPPAILVAQMGRISSLADMDNVTIGLLPFDRVIREAIGWSEFAIYEGADDEESVAFAEVTHAELTISDPRDVQIYTDVLNRLARVAIYGDEARDLLNRIARETRAAGQ</sequence>
<proteinExistence type="predicted"/>
<evidence type="ECO:0000259" key="1">
    <source>
        <dbReference type="PROSITE" id="PS50943"/>
    </source>
</evidence>
<keyword evidence="3" id="KW-1185">Reference proteome</keyword>
<dbReference type="SMART" id="SM00530">
    <property type="entry name" value="HTH_XRE"/>
    <property type="match status" value="1"/>
</dbReference>
<accession>A0ABW4H0I5</accession>
<organism evidence="2 3">
    <name type="scientific">Nonomuraea guangzhouensis</name>
    <dbReference type="NCBI Taxonomy" id="1291555"/>
    <lineage>
        <taxon>Bacteria</taxon>
        <taxon>Bacillati</taxon>
        <taxon>Actinomycetota</taxon>
        <taxon>Actinomycetes</taxon>
        <taxon>Streptosporangiales</taxon>
        <taxon>Streptosporangiaceae</taxon>
        <taxon>Nonomuraea</taxon>
    </lineage>
</organism>
<name>A0ABW4H0I5_9ACTN</name>
<dbReference type="InterPro" id="IPR043917">
    <property type="entry name" value="DUF5753"/>
</dbReference>
<dbReference type="PROSITE" id="PS50943">
    <property type="entry name" value="HTH_CROC1"/>
    <property type="match status" value="1"/>
</dbReference>
<evidence type="ECO:0000313" key="2">
    <source>
        <dbReference type="EMBL" id="MFD1547732.1"/>
    </source>
</evidence>